<dbReference type="EMBL" id="JASHID010000001">
    <property type="protein sequence ID" value="MDI9862797.1"/>
    <property type="molecule type" value="Genomic_DNA"/>
</dbReference>
<feature type="transmembrane region" description="Helical" evidence="1">
    <location>
        <begin position="12"/>
        <end position="33"/>
    </location>
</feature>
<sequence length="185" mass="21564">MKIFLTLKHWQLFGISFGLPIIFQIIALVSIFASKTPANFFYISYLFPLLTLVFMGTYFGWFYAVGTNLHQKLPPSVKMNLTLFKTFLVFPVVYIGFICFFLFNMSQLGEPNSILFTMIFPLHLFSMFCVFYCIYFVAKVLKTVESQEKVSFGDCLGDFFLIWFFFIGIWVIQPRINALSQNDNL</sequence>
<keyword evidence="1" id="KW-0812">Transmembrane</keyword>
<feature type="transmembrane region" description="Helical" evidence="1">
    <location>
        <begin position="83"/>
        <end position="103"/>
    </location>
</feature>
<name>A0ABT6YH89_9BACT</name>
<proteinExistence type="predicted"/>
<evidence type="ECO:0000256" key="1">
    <source>
        <dbReference type="SAM" id="Phobius"/>
    </source>
</evidence>
<keyword evidence="1" id="KW-1133">Transmembrane helix</keyword>
<reference evidence="2 3" key="1">
    <citation type="submission" date="2023-05" db="EMBL/GenBank/DDBJ databases">
        <title>Novel species of genus Flectobacillus isolated from stream in China.</title>
        <authorList>
            <person name="Lu H."/>
        </authorList>
    </citation>
    <scope>NUCLEOTIDE SEQUENCE [LARGE SCALE GENOMIC DNA]</scope>
    <source>
        <strain evidence="2 3">DC10W</strain>
    </source>
</reference>
<keyword evidence="3" id="KW-1185">Reference proteome</keyword>
<dbReference type="RefSeq" id="WP_283368160.1">
    <property type="nucleotide sequence ID" value="NZ_JASHID010000001.1"/>
</dbReference>
<gene>
    <name evidence="2" type="ORF">QM480_00570</name>
</gene>
<organism evidence="2 3">
    <name type="scientific">Flectobacillus longus</name>
    <dbReference type="NCBI Taxonomy" id="2984207"/>
    <lineage>
        <taxon>Bacteria</taxon>
        <taxon>Pseudomonadati</taxon>
        <taxon>Bacteroidota</taxon>
        <taxon>Cytophagia</taxon>
        <taxon>Cytophagales</taxon>
        <taxon>Flectobacillaceae</taxon>
        <taxon>Flectobacillus</taxon>
    </lineage>
</organism>
<accession>A0ABT6YH89</accession>
<keyword evidence="1" id="KW-0472">Membrane</keyword>
<feature type="transmembrane region" description="Helical" evidence="1">
    <location>
        <begin position="40"/>
        <end position="63"/>
    </location>
</feature>
<evidence type="ECO:0000313" key="3">
    <source>
        <dbReference type="Proteomes" id="UP001236569"/>
    </source>
</evidence>
<evidence type="ECO:0000313" key="2">
    <source>
        <dbReference type="EMBL" id="MDI9862797.1"/>
    </source>
</evidence>
<feature type="transmembrane region" description="Helical" evidence="1">
    <location>
        <begin position="150"/>
        <end position="172"/>
    </location>
</feature>
<dbReference type="Proteomes" id="UP001236569">
    <property type="component" value="Unassembled WGS sequence"/>
</dbReference>
<comment type="caution">
    <text evidence="2">The sequence shown here is derived from an EMBL/GenBank/DDBJ whole genome shotgun (WGS) entry which is preliminary data.</text>
</comment>
<feature type="transmembrane region" description="Helical" evidence="1">
    <location>
        <begin position="115"/>
        <end position="138"/>
    </location>
</feature>
<protein>
    <submittedName>
        <fullName evidence="2">Uncharacterized protein</fullName>
    </submittedName>
</protein>